<dbReference type="SUPFAM" id="SSF51445">
    <property type="entry name" value="(Trans)glycosidases"/>
    <property type="match status" value="1"/>
</dbReference>
<reference evidence="4" key="1">
    <citation type="submission" date="2022-11" db="EMBL/GenBank/DDBJ databases">
        <title>Lacrimispora xylanolytica sy1, complete genome.</title>
        <authorList>
            <person name="Choi S."/>
        </authorList>
    </citation>
    <scope>NUCLEOTIDE SEQUENCE</scope>
    <source>
        <strain evidence="4">Sy1</strain>
    </source>
</reference>
<feature type="domain" description="Glycoside hydrolase 35 catalytic" evidence="3">
    <location>
        <begin position="42"/>
        <end position="392"/>
    </location>
</feature>
<dbReference type="Gene3D" id="3.20.20.80">
    <property type="entry name" value="Glycosidases"/>
    <property type="match status" value="1"/>
</dbReference>
<keyword evidence="4" id="KW-0326">Glycosidase</keyword>
<dbReference type="PANTHER" id="PTHR23421">
    <property type="entry name" value="BETA-GALACTOSIDASE RELATED"/>
    <property type="match status" value="1"/>
</dbReference>
<evidence type="ECO:0000313" key="5">
    <source>
        <dbReference type="Proteomes" id="UP001163115"/>
    </source>
</evidence>
<accession>A0ABY7A7T6</accession>
<dbReference type="Proteomes" id="UP001163115">
    <property type="component" value="Chromosome"/>
</dbReference>
<protein>
    <submittedName>
        <fullName evidence="4">Beta-galactosidase</fullName>
        <ecNumber evidence="4">3.2.1.23</ecNumber>
    </submittedName>
</protein>
<evidence type="ECO:0000313" key="4">
    <source>
        <dbReference type="EMBL" id="WAJ22616.1"/>
    </source>
</evidence>
<dbReference type="Pfam" id="PF01301">
    <property type="entry name" value="Glyco_hydro_35"/>
    <property type="match status" value="1"/>
</dbReference>
<evidence type="ECO:0000256" key="2">
    <source>
        <dbReference type="RuleBase" id="RU003679"/>
    </source>
</evidence>
<evidence type="ECO:0000259" key="3">
    <source>
        <dbReference type="Pfam" id="PF01301"/>
    </source>
</evidence>
<dbReference type="InterPro" id="IPR017853">
    <property type="entry name" value="GH"/>
</dbReference>
<organism evidence="4 5">
    <name type="scientific">Lacrimispora xylanolytica</name>
    <dbReference type="NCBI Taxonomy" id="29375"/>
    <lineage>
        <taxon>Bacteria</taxon>
        <taxon>Bacillati</taxon>
        <taxon>Bacillota</taxon>
        <taxon>Clostridia</taxon>
        <taxon>Lachnospirales</taxon>
        <taxon>Lachnospiraceae</taxon>
        <taxon>Lacrimispora</taxon>
    </lineage>
</organism>
<dbReference type="InterPro" id="IPR031330">
    <property type="entry name" value="Gly_Hdrlase_35_cat"/>
</dbReference>
<dbReference type="InterPro" id="IPR001944">
    <property type="entry name" value="Glycoside_Hdrlase_35"/>
</dbReference>
<proteinExistence type="inferred from homology"/>
<sequence>MNNYIISLKNHRDKNIYQLSDNFSGSDSQGNVISFTNYYMEMNGVPFFGISGEFHFSRCDDTYWEDEIIKMKMNGINIISTYVFWIHHEEEKGAYRFEGRRNLCRFIELCKKHGMFVILRIGPFAHGEVRNGGLPDWLYGMDFEVRSLDKGYLLYVQRYFEKLAKQLEGLYYKDGGPIIGAQIDNEYQHSAAGWEITTGVSDEWIPTGADGDSYMVKIKELAKKAGIQVPFYTCTAWGGGAAPVKEMLPLWGGYAFWPWIFYSHKGEHPVTPEYIYRDYHNNKVPKTYNFEPFYQPETMPYACCEMGGGMMCSYHYRFVLPFESVDAMANVKLASGCNLLGYYMFRGGTNPRGQRTPFLNESQVPKLSYDYQAAIGEYGQKRPSYDRLKRIHLFIQEWGEKLCHMKTYLPEHGEEIAPTDVETLRFAVRFDGTSGFLFLNNYQDHVRTKEKRGCRVTVQMRNEEITISDISLASGENAILPFGMDMEGILLKYATVQPLTIIREEGVSTYFFFSPEGLKPRYVFDAETVKGVEGEYRQEETDKTVEIHPKQDEIDVFFVEGMKSKIRIVTLRAKESLRFYKIHLNGKQLAVLTEGTLLKDGETLRMESEREKESIYFWPEVNLEAVKATKPIGIFKGFLLSRKKKELPLDVKEIGPARYTIQVPDHYMDGVKEMILAIQYRGDIGQLFIDGDMIADNFCNGEVWETGLKLLEHRLAGEKLTLRITPIKEGSHIKVDSTMAARKEEVDSVVASVEKILLKPVYEYRIDIKV</sequence>
<dbReference type="Gene3D" id="2.102.20.10">
    <property type="entry name" value="Beta-galactosidase, domain 2"/>
    <property type="match status" value="1"/>
</dbReference>
<dbReference type="PRINTS" id="PR00742">
    <property type="entry name" value="GLHYDRLASE35"/>
</dbReference>
<dbReference type="InterPro" id="IPR037110">
    <property type="entry name" value="Betagal_dom2_sf"/>
</dbReference>
<gene>
    <name evidence="4" type="ORF">OW255_13680</name>
</gene>
<evidence type="ECO:0000256" key="1">
    <source>
        <dbReference type="ARBA" id="ARBA00009809"/>
    </source>
</evidence>
<comment type="similarity">
    <text evidence="1 2">Belongs to the glycosyl hydrolase 35 family.</text>
</comment>
<dbReference type="RefSeq" id="WP_268114361.1">
    <property type="nucleotide sequence ID" value="NZ_CP113524.1"/>
</dbReference>
<dbReference type="GO" id="GO:0004565">
    <property type="term" value="F:beta-galactosidase activity"/>
    <property type="evidence" value="ECO:0007669"/>
    <property type="project" value="UniProtKB-EC"/>
</dbReference>
<dbReference type="EMBL" id="CP113524">
    <property type="protein sequence ID" value="WAJ22616.1"/>
    <property type="molecule type" value="Genomic_DNA"/>
</dbReference>
<keyword evidence="5" id="KW-1185">Reference proteome</keyword>
<dbReference type="EC" id="3.2.1.23" evidence="4"/>
<name>A0ABY7A7T6_9FIRM</name>
<keyword evidence="4" id="KW-0378">Hydrolase</keyword>